<comment type="caution">
    <text evidence="7">The sequence shown here is derived from an EMBL/GenBank/DDBJ whole genome shotgun (WGS) entry which is preliminary data.</text>
</comment>
<keyword evidence="3 6" id="KW-1133">Transmembrane helix</keyword>
<feature type="compositionally biased region" description="Basic and acidic residues" evidence="5">
    <location>
        <begin position="71"/>
        <end position="84"/>
    </location>
</feature>
<evidence type="ECO:0000256" key="5">
    <source>
        <dbReference type="SAM" id="MobiDB-lite"/>
    </source>
</evidence>
<dbReference type="SUPFAM" id="SSF144083">
    <property type="entry name" value="Magnesium transport protein CorA, transmembrane region"/>
    <property type="match status" value="1"/>
</dbReference>
<evidence type="ECO:0000313" key="8">
    <source>
        <dbReference type="Proteomes" id="UP001583177"/>
    </source>
</evidence>
<evidence type="ECO:0000256" key="4">
    <source>
        <dbReference type="ARBA" id="ARBA00023136"/>
    </source>
</evidence>
<feature type="transmembrane region" description="Helical" evidence="6">
    <location>
        <begin position="604"/>
        <end position="624"/>
    </location>
</feature>
<dbReference type="Pfam" id="PF01544">
    <property type="entry name" value="CorA"/>
    <property type="match status" value="1"/>
</dbReference>
<dbReference type="InterPro" id="IPR045863">
    <property type="entry name" value="CorA_TM1_TM2"/>
</dbReference>
<protein>
    <recommendedName>
        <fullName evidence="9">Mg2+ transporter</fullName>
    </recommendedName>
</protein>
<evidence type="ECO:0000256" key="3">
    <source>
        <dbReference type="ARBA" id="ARBA00022989"/>
    </source>
</evidence>
<dbReference type="Gene3D" id="1.20.58.340">
    <property type="entry name" value="Magnesium transport protein CorA, transmembrane region"/>
    <property type="match status" value="1"/>
</dbReference>
<evidence type="ECO:0000313" key="7">
    <source>
        <dbReference type="EMBL" id="KAL1851985.1"/>
    </source>
</evidence>
<sequence length="704" mass="80849">MNKRQFGAEDWPRIWHSAQRVNANLAIDVDIGPDHKPPPRRLQPLLSGNRPSDAETSAQKTHTGEAQTKPGVEHTKKLSPEWRPEFSSRTDTILKPESISIFSFLEGVPQLASVDESVLNEHLLEVEEFLLNQTNFTDRKAYRGCKPSSRVAVHKLLQNRGSDLSQTSNSSTRDQQDYEEEVDIFNTADIIFRFFFPAHSEVATVGKFWGAIQLLVKHPKEGSTLSRRIRRQRGAINRTMRNLTITIASFNDIFGHSDCQQLEMVIPDGLKNAWLHLTMGLIFVPYDEDMSETLLLYAQLLMEEGIEEIVKSLSAKSLTENSLILPMELFSLMGLKLLQDSTAGLPDISHTYSAYLESVAADIANKPSDRLHERRLGLLKQEITVIQKSLDAQYRILDCIEKELKPQVTKHEWSPSMDNSNMGYENSRNRWESSRWDSNWRHEPAGRSRSLARTIDVPGRPPPVQYVRSRYQDNDYSNRTVNWDRDHRTNIGNYEDDAQVYYDATQPNPDFKLAPTDAGGFRKLFNEECFRHIERRRREFGEFRYQASILEEENQNKVETTKDRQERAIYAFTIVTIIFLPLSSVASIFGINTKDVRDTDLGQWVYWATAVPVTAAVVFFGLLWTGELGNILRWISSFGTQVRGGYQKIPDEYYDGDAMYERRSRAVGVVRVRDVTERERLRSRSPSPPPPPPSAFVRRREVVY</sequence>
<evidence type="ECO:0000256" key="1">
    <source>
        <dbReference type="ARBA" id="ARBA00004141"/>
    </source>
</evidence>
<evidence type="ECO:0000256" key="6">
    <source>
        <dbReference type="SAM" id="Phobius"/>
    </source>
</evidence>
<name>A0ABR3W2Z2_9PEZI</name>
<accession>A0ABR3W2Z2</accession>
<gene>
    <name evidence="7" type="ORF">Daus18300_012408</name>
</gene>
<feature type="compositionally biased region" description="Polar residues" evidence="5">
    <location>
        <begin position="54"/>
        <end position="66"/>
    </location>
</feature>
<proteinExistence type="predicted"/>
<feature type="region of interest" description="Disordered" evidence="5">
    <location>
        <begin position="29"/>
        <end position="84"/>
    </location>
</feature>
<reference evidence="7 8" key="1">
    <citation type="journal article" date="2024" name="IMA Fungus">
        <title>IMA Genome - F19 : A genome assembly and annotation guide to empower mycologists, including annotated draft genome sequences of Ceratocystis pirilliformis, Diaporthe australafricana, Fusarium ophioides, Paecilomyces lecythidis, and Sporothrix stenoceras.</title>
        <authorList>
            <person name="Aylward J."/>
            <person name="Wilson A.M."/>
            <person name="Visagie C.M."/>
            <person name="Spraker J."/>
            <person name="Barnes I."/>
            <person name="Buitendag C."/>
            <person name="Ceriani C."/>
            <person name="Del Mar Angel L."/>
            <person name="du Plessis D."/>
            <person name="Fuchs T."/>
            <person name="Gasser K."/>
            <person name="Kramer D."/>
            <person name="Li W."/>
            <person name="Munsamy K."/>
            <person name="Piso A."/>
            <person name="Price J.L."/>
            <person name="Sonnekus B."/>
            <person name="Thomas C."/>
            <person name="van der Nest A."/>
            <person name="van Dijk A."/>
            <person name="van Heerden A."/>
            <person name="van Vuuren N."/>
            <person name="Yilmaz N."/>
            <person name="Duong T.A."/>
            <person name="van der Merwe N.A."/>
            <person name="Wingfield M.J."/>
            <person name="Wingfield B.D."/>
        </authorList>
    </citation>
    <scope>NUCLEOTIDE SEQUENCE [LARGE SCALE GENOMIC DNA]</scope>
    <source>
        <strain evidence="7 8">CMW 18300</strain>
    </source>
</reference>
<evidence type="ECO:0000256" key="2">
    <source>
        <dbReference type="ARBA" id="ARBA00022692"/>
    </source>
</evidence>
<comment type="subcellular location">
    <subcellularLocation>
        <location evidence="1">Membrane</location>
        <topology evidence="1">Multi-pass membrane protein</topology>
    </subcellularLocation>
</comment>
<dbReference type="InterPro" id="IPR002523">
    <property type="entry name" value="MgTranspt_CorA/ZnTranspt_ZntB"/>
</dbReference>
<feature type="transmembrane region" description="Helical" evidence="6">
    <location>
        <begin position="569"/>
        <end position="592"/>
    </location>
</feature>
<evidence type="ECO:0008006" key="9">
    <source>
        <dbReference type="Google" id="ProtNLM"/>
    </source>
</evidence>
<dbReference type="Proteomes" id="UP001583177">
    <property type="component" value="Unassembled WGS sequence"/>
</dbReference>
<keyword evidence="4 6" id="KW-0472">Membrane</keyword>
<organism evidence="7 8">
    <name type="scientific">Diaporthe australafricana</name>
    <dbReference type="NCBI Taxonomy" id="127596"/>
    <lineage>
        <taxon>Eukaryota</taxon>
        <taxon>Fungi</taxon>
        <taxon>Dikarya</taxon>
        <taxon>Ascomycota</taxon>
        <taxon>Pezizomycotina</taxon>
        <taxon>Sordariomycetes</taxon>
        <taxon>Sordariomycetidae</taxon>
        <taxon>Diaporthales</taxon>
        <taxon>Diaporthaceae</taxon>
        <taxon>Diaporthe</taxon>
    </lineage>
</organism>
<keyword evidence="2 6" id="KW-0812">Transmembrane</keyword>
<dbReference type="EMBL" id="JAWRVE010000167">
    <property type="protein sequence ID" value="KAL1851985.1"/>
    <property type="molecule type" value="Genomic_DNA"/>
</dbReference>
<keyword evidence="8" id="KW-1185">Reference proteome</keyword>